<proteinExistence type="predicted"/>
<feature type="region of interest" description="Disordered" evidence="1">
    <location>
        <begin position="116"/>
        <end position="145"/>
    </location>
</feature>
<dbReference type="KEGG" id="luo:HHL09_00645"/>
<name>A0A858RCA5_9BACT</name>
<accession>A0A858RCA5</accession>
<evidence type="ECO:0000313" key="3">
    <source>
        <dbReference type="Proteomes" id="UP000501812"/>
    </source>
</evidence>
<evidence type="ECO:0000313" key="2">
    <source>
        <dbReference type="EMBL" id="QJE94352.1"/>
    </source>
</evidence>
<evidence type="ECO:0000256" key="1">
    <source>
        <dbReference type="SAM" id="MobiDB-lite"/>
    </source>
</evidence>
<gene>
    <name evidence="2" type="ORF">HHL09_00645</name>
</gene>
<keyword evidence="3" id="KW-1185">Reference proteome</keyword>
<reference evidence="2 3" key="1">
    <citation type="submission" date="2020-04" db="EMBL/GenBank/DDBJ databases">
        <title>Luteolibacter sp. G-1-1-1 isolated from soil.</title>
        <authorList>
            <person name="Dahal R.H."/>
        </authorList>
    </citation>
    <scope>NUCLEOTIDE SEQUENCE [LARGE SCALE GENOMIC DNA]</scope>
    <source>
        <strain evidence="2 3">G-1-1-1</strain>
    </source>
</reference>
<dbReference type="Proteomes" id="UP000501812">
    <property type="component" value="Chromosome"/>
</dbReference>
<dbReference type="EMBL" id="CP051774">
    <property type="protein sequence ID" value="QJE94352.1"/>
    <property type="molecule type" value="Genomic_DNA"/>
</dbReference>
<dbReference type="AlphaFoldDB" id="A0A858RCA5"/>
<dbReference type="RefSeq" id="WP_169452573.1">
    <property type="nucleotide sequence ID" value="NZ_CP051774.1"/>
</dbReference>
<evidence type="ECO:0008006" key="4">
    <source>
        <dbReference type="Google" id="ProtNLM"/>
    </source>
</evidence>
<organism evidence="2 3">
    <name type="scientific">Luteolibacter luteus</name>
    <dbReference type="NCBI Taxonomy" id="2728835"/>
    <lineage>
        <taxon>Bacteria</taxon>
        <taxon>Pseudomonadati</taxon>
        <taxon>Verrucomicrobiota</taxon>
        <taxon>Verrucomicrobiia</taxon>
        <taxon>Verrucomicrobiales</taxon>
        <taxon>Verrucomicrobiaceae</taxon>
        <taxon>Luteolibacter</taxon>
    </lineage>
</organism>
<feature type="compositionally biased region" description="Basic and acidic residues" evidence="1">
    <location>
        <begin position="125"/>
        <end position="145"/>
    </location>
</feature>
<sequence>MKPEDTLTPEEREVEGITDTTVTHPVGKTIGATGGALAGAAAGMAAGPVGTAIGAVVGAAIGAAAGHATAAAISPTDEELYWSENHPSQNYASEGDDFEDYRPAYRMGVRGATGSEAEFAAAESELERDWQETRGGSKLDWEKARPAAAAAWDRVRSRQASPEE</sequence>
<protein>
    <recommendedName>
        <fullName evidence="4">Glycine zipper domain-containing protein</fullName>
    </recommendedName>
</protein>